<feature type="domain" description="Aminotransferase class V" evidence="5">
    <location>
        <begin position="26"/>
        <end position="412"/>
    </location>
</feature>
<dbReference type="RefSeq" id="WP_216437290.1">
    <property type="nucleotide sequence ID" value="NZ_JAHLQF010000001.1"/>
</dbReference>
<evidence type="ECO:0000256" key="2">
    <source>
        <dbReference type="ARBA" id="ARBA00022898"/>
    </source>
</evidence>
<comment type="caution">
    <text evidence="6">The sequence shown here is derived from an EMBL/GenBank/DDBJ whole genome shotgun (WGS) entry which is preliminary data.</text>
</comment>
<keyword evidence="6" id="KW-0808">Transferase</keyword>
<dbReference type="GO" id="GO:0008483">
    <property type="term" value="F:transaminase activity"/>
    <property type="evidence" value="ECO:0007669"/>
    <property type="project" value="UniProtKB-KW"/>
</dbReference>
<evidence type="ECO:0000259" key="5">
    <source>
        <dbReference type="Pfam" id="PF00266"/>
    </source>
</evidence>
<dbReference type="Pfam" id="PF00266">
    <property type="entry name" value="Aminotran_5"/>
    <property type="match status" value="1"/>
</dbReference>
<dbReference type="InterPro" id="IPR000192">
    <property type="entry name" value="Aminotrans_V_dom"/>
</dbReference>
<keyword evidence="7" id="KW-1185">Reference proteome</keyword>
<organism evidence="6 7">
    <name type="scientific">Clostridium mobile</name>
    <dbReference type="NCBI Taxonomy" id="2841512"/>
    <lineage>
        <taxon>Bacteria</taxon>
        <taxon>Bacillati</taxon>
        <taxon>Bacillota</taxon>
        <taxon>Clostridia</taxon>
        <taxon>Eubacteriales</taxon>
        <taxon>Clostridiaceae</taxon>
        <taxon>Clostridium</taxon>
    </lineage>
</organism>
<evidence type="ECO:0000256" key="1">
    <source>
        <dbReference type="ARBA" id="ARBA00001933"/>
    </source>
</evidence>
<reference evidence="6 7" key="1">
    <citation type="submission" date="2021-06" db="EMBL/GenBank/DDBJ databases">
        <authorList>
            <person name="Sun Q."/>
            <person name="Li D."/>
        </authorList>
    </citation>
    <scope>NUCLEOTIDE SEQUENCE [LARGE SCALE GENOMIC DNA]</scope>
    <source>
        <strain evidence="6 7">MSJ-11</strain>
    </source>
</reference>
<keyword evidence="6" id="KW-0032">Aminotransferase</keyword>
<protein>
    <submittedName>
        <fullName evidence="6">Aminotransferase class V-fold PLP-dependent enzyme</fullName>
    </submittedName>
</protein>
<dbReference type="PANTHER" id="PTHR43586:SF8">
    <property type="entry name" value="CYSTEINE DESULFURASE 1, CHLOROPLASTIC"/>
    <property type="match status" value="1"/>
</dbReference>
<evidence type="ECO:0000256" key="3">
    <source>
        <dbReference type="ARBA" id="ARBA00050776"/>
    </source>
</evidence>
<proteinExistence type="inferred from homology"/>
<name>A0ABS6EDV9_9CLOT</name>
<gene>
    <name evidence="6" type="ORF">KQI86_00975</name>
</gene>
<dbReference type="PANTHER" id="PTHR43586">
    <property type="entry name" value="CYSTEINE DESULFURASE"/>
    <property type="match status" value="1"/>
</dbReference>
<comment type="catalytic activity">
    <reaction evidence="3">
        <text>(sulfur carrier)-H + L-cysteine = (sulfur carrier)-SH + L-alanine</text>
        <dbReference type="Rhea" id="RHEA:43892"/>
        <dbReference type="Rhea" id="RHEA-COMP:14737"/>
        <dbReference type="Rhea" id="RHEA-COMP:14739"/>
        <dbReference type="ChEBI" id="CHEBI:29917"/>
        <dbReference type="ChEBI" id="CHEBI:35235"/>
        <dbReference type="ChEBI" id="CHEBI:57972"/>
        <dbReference type="ChEBI" id="CHEBI:64428"/>
        <dbReference type="EC" id="2.8.1.7"/>
    </reaction>
</comment>
<comment type="similarity">
    <text evidence="4">Belongs to the class-V pyridoxal-phosphate-dependent aminotransferase family.</text>
</comment>
<dbReference type="PROSITE" id="PS00595">
    <property type="entry name" value="AA_TRANSFER_CLASS_5"/>
    <property type="match status" value="1"/>
</dbReference>
<evidence type="ECO:0000313" key="7">
    <source>
        <dbReference type="Proteomes" id="UP000726170"/>
    </source>
</evidence>
<comment type="cofactor">
    <cofactor evidence="1">
        <name>pyridoxal 5'-phosphate</name>
        <dbReference type="ChEBI" id="CHEBI:597326"/>
    </cofactor>
</comment>
<keyword evidence="2" id="KW-0663">Pyridoxal phosphate</keyword>
<accession>A0ABS6EDV9</accession>
<dbReference type="EMBL" id="JAHLQF010000001">
    <property type="protein sequence ID" value="MBU5482876.1"/>
    <property type="molecule type" value="Genomic_DNA"/>
</dbReference>
<evidence type="ECO:0000313" key="6">
    <source>
        <dbReference type="EMBL" id="MBU5482876.1"/>
    </source>
</evidence>
<sequence length="432" mass="48765">MYNYYNLVVGEKTLVPIADGRKVRYVNLDNAATTPAFKNVVEDLIAFLPYYSSIHRGMGYKSQISTKFYENGRKAVAKFVGADLNNSSIIFIKNATEGINKLANMLYSKYKDDVILSTEMEHHSNDLPWRKFKVEYVKVDSHGRLCLDHLEESLKKHEGKVRLVAVTGASNVTGYKNQIHTIAKIAHSYGAKILVDGAQLVPHAPVDIKPFNSPEHIDYLVFSAHKMYAPFGIGVLIGPKDELGDLPPDYSGGGTVDVVTHDYVKWLDTPEKDESGSPNVLGVVALTSAIKTLKNLNMKNIEDYENKLLKYTLSRMERVPQVKLYCRNCNENVSIITFNVEGIYHEVVSKILSNEFGIGVRSGCFCAHPYVQKLLNISPEEVIRISREHENKPGMVRVSFGVYNNFNEIDYFIYALNNIVKKKSFYLKKYGK</sequence>
<dbReference type="Proteomes" id="UP000726170">
    <property type="component" value="Unassembled WGS sequence"/>
</dbReference>
<evidence type="ECO:0000256" key="4">
    <source>
        <dbReference type="RuleBase" id="RU004075"/>
    </source>
</evidence>
<dbReference type="InterPro" id="IPR020578">
    <property type="entry name" value="Aminotrans_V_PyrdxlP_BS"/>
</dbReference>